<evidence type="ECO:0000313" key="12">
    <source>
        <dbReference type="Proteomes" id="UP000095651"/>
    </source>
</evidence>
<dbReference type="EMBL" id="QTJW01000002">
    <property type="protein sequence ID" value="RGD72010.1"/>
    <property type="molecule type" value="Genomic_DNA"/>
</dbReference>
<dbReference type="GO" id="GO:0005829">
    <property type="term" value="C:cytosol"/>
    <property type="evidence" value="ECO:0007669"/>
    <property type="project" value="TreeGrafter"/>
</dbReference>
<dbReference type="EMBL" id="QSON01000009">
    <property type="protein sequence ID" value="RGJ01535.1"/>
    <property type="molecule type" value="Genomic_DNA"/>
</dbReference>
<reference evidence="8 12" key="1">
    <citation type="submission" date="2015-09" db="EMBL/GenBank/DDBJ databases">
        <authorList>
            <consortium name="Pathogen Informatics"/>
        </authorList>
    </citation>
    <scope>NUCLEOTIDE SEQUENCE [LARGE SCALE GENOMIC DNA]</scope>
    <source>
        <strain evidence="8 12">2789STDY5608850</strain>
    </source>
</reference>
<comment type="function">
    <text evidence="6">Bidirectionally degrades single-stranded DNA into large acid-insoluble oligonucleotides, which are then degraded further into small acid-soluble oligonucleotides.</text>
</comment>
<sequence>MAAKKEKSVEETFQELEEIIRKLESGESSLEESFKYYEAGMKLVKSCNEKIDKVEKQIIVLEEDGESHEL</sequence>
<evidence type="ECO:0000256" key="3">
    <source>
        <dbReference type="ARBA" id="ARBA00022722"/>
    </source>
</evidence>
<dbReference type="EMBL" id="CYZE01000007">
    <property type="protein sequence ID" value="CUO52586.1"/>
    <property type="molecule type" value="Genomic_DNA"/>
</dbReference>
<evidence type="ECO:0000313" key="15">
    <source>
        <dbReference type="Proteomes" id="UP000263014"/>
    </source>
</evidence>
<dbReference type="InterPro" id="IPR037004">
    <property type="entry name" value="Exonuc_VII_ssu_sf"/>
</dbReference>
<evidence type="ECO:0000256" key="6">
    <source>
        <dbReference type="HAMAP-Rule" id="MF_00337"/>
    </source>
</evidence>
<comment type="similarity">
    <text evidence="1 6">Belongs to the XseB family.</text>
</comment>
<dbReference type="GO" id="GO:0009318">
    <property type="term" value="C:exodeoxyribonuclease VII complex"/>
    <property type="evidence" value="ECO:0007669"/>
    <property type="project" value="UniProtKB-UniRule"/>
</dbReference>
<evidence type="ECO:0000256" key="4">
    <source>
        <dbReference type="ARBA" id="ARBA00022801"/>
    </source>
</evidence>
<comment type="subcellular location">
    <subcellularLocation>
        <location evidence="6">Cytoplasm</location>
    </subcellularLocation>
</comment>
<keyword evidence="5 6" id="KW-0269">Exonuclease</keyword>
<dbReference type="GO" id="GO:0006308">
    <property type="term" value="P:DNA catabolic process"/>
    <property type="evidence" value="ECO:0007669"/>
    <property type="project" value="UniProtKB-UniRule"/>
</dbReference>
<dbReference type="PANTHER" id="PTHR34137:SF1">
    <property type="entry name" value="EXODEOXYRIBONUCLEASE 7 SMALL SUBUNIT"/>
    <property type="match status" value="1"/>
</dbReference>
<evidence type="ECO:0000313" key="9">
    <source>
        <dbReference type="EMBL" id="RGD72010.1"/>
    </source>
</evidence>
<evidence type="ECO:0000313" key="11">
    <source>
        <dbReference type="EMBL" id="RGM06990.1"/>
    </source>
</evidence>
<dbReference type="HAMAP" id="MF_00337">
    <property type="entry name" value="Exonuc_7_S"/>
    <property type="match status" value="1"/>
</dbReference>
<dbReference type="InterPro" id="IPR003761">
    <property type="entry name" value="Exonuc_VII_S"/>
</dbReference>
<dbReference type="Pfam" id="PF02609">
    <property type="entry name" value="Exonuc_VII_S"/>
    <property type="match status" value="1"/>
</dbReference>
<keyword evidence="2 6" id="KW-0963">Cytoplasm</keyword>
<protein>
    <recommendedName>
        <fullName evidence="6">Exodeoxyribonuclease 7 small subunit</fullName>
        <ecNumber evidence="6">3.1.11.6</ecNumber>
    </recommendedName>
    <alternativeName>
        <fullName evidence="6">Exodeoxyribonuclease VII small subunit</fullName>
        <shortName evidence="6">Exonuclease VII small subunit</shortName>
    </alternativeName>
</protein>
<gene>
    <name evidence="6 8" type="primary">xseB</name>
    <name evidence="9" type="ORF">DWX31_02915</name>
    <name evidence="11" type="ORF">DXC39_07945</name>
    <name evidence="10" type="ORF">DXD79_19265</name>
    <name evidence="8" type="ORF">ERS852407_03105</name>
</gene>
<dbReference type="Proteomes" id="UP000261023">
    <property type="component" value="Unassembled WGS sequence"/>
</dbReference>
<dbReference type="PIRSF" id="PIRSF006488">
    <property type="entry name" value="Exonuc_VII_S"/>
    <property type="match status" value="1"/>
</dbReference>
<name>A0A174FUV6_9FIRM</name>
<comment type="catalytic activity">
    <reaction evidence="6">
        <text>Exonucleolytic cleavage in either 5'- to 3'- or 3'- to 5'-direction to yield nucleoside 5'-phosphates.</text>
        <dbReference type="EC" id="3.1.11.6"/>
    </reaction>
</comment>
<dbReference type="NCBIfam" id="TIGR01280">
    <property type="entry name" value="xseB"/>
    <property type="match status" value="1"/>
</dbReference>
<evidence type="ECO:0000313" key="8">
    <source>
        <dbReference type="EMBL" id="CUO52586.1"/>
    </source>
</evidence>
<dbReference type="RefSeq" id="WP_002601005.1">
    <property type="nucleotide sequence ID" value="NZ_CABIXC010000007.1"/>
</dbReference>
<accession>A0A174FUV6</accession>
<organism evidence="8 12">
    <name type="scientific">Hungatella hathewayi</name>
    <dbReference type="NCBI Taxonomy" id="154046"/>
    <lineage>
        <taxon>Bacteria</taxon>
        <taxon>Bacillati</taxon>
        <taxon>Bacillota</taxon>
        <taxon>Clostridia</taxon>
        <taxon>Lachnospirales</taxon>
        <taxon>Lachnospiraceae</taxon>
        <taxon>Hungatella</taxon>
    </lineage>
</organism>
<dbReference type="Proteomes" id="UP000095651">
    <property type="component" value="Unassembled WGS sequence"/>
</dbReference>
<dbReference type="AlphaFoldDB" id="A0A174FUV6"/>
<evidence type="ECO:0000256" key="2">
    <source>
        <dbReference type="ARBA" id="ARBA00022490"/>
    </source>
</evidence>
<keyword evidence="4 6" id="KW-0378">Hydrolase</keyword>
<dbReference type="EMBL" id="QSSQ01000004">
    <property type="protein sequence ID" value="RGM06990.1"/>
    <property type="molecule type" value="Genomic_DNA"/>
</dbReference>
<dbReference type="EC" id="3.1.11.6" evidence="6"/>
<evidence type="ECO:0000256" key="5">
    <source>
        <dbReference type="ARBA" id="ARBA00022839"/>
    </source>
</evidence>
<keyword evidence="7" id="KW-0175">Coiled coil</keyword>
<evidence type="ECO:0000256" key="1">
    <source>
        <dbReference type="ARBA" id="ARBA00009998"/>
    </source>
</evidence>
<dbReference type="OrthoDB" id="1771251at2"/>
<dbReference type="GO" id="GO:0008855">
    <property type="term" value="F:exodeoxyribonuclease VII activity"/>
    <property type="evidence" value="ECO:0007669"/>
    <property type="project" value="UniProtKB-UniRule"/>
</dbReference>
<evidence type="ECO:0000313" key="14">
    <source>
        <dbReference type="Proteomes" id="UP000261257"/>
    </source>
</evidence>
<evidence type="ECO:0000256" key="7">
    <source>
        <dbReference type="SAM" id="Coils"/>
    </source>
</evidence>
<dbReference type="Proteomes" id="UP000263014">
    <property type="component" value="Unassembled WGS sequence"/>
</dbReference>
<proteinExistence type="inferred from homology"/>
<evidence type="ECO:0000313" key="10">
    <source>
        <dbReference type="EMBL" id="RGJ01535.1"/>
    </source>
</evidence>
<dbReference type="SUPFAM" id="SSF116842">
    <property type="entry name" value="XseB-like"/>
    <property type="match status" value="1"/>
</dbReference>
<evidence type="ECO:0000313" key="13">
    <source>
        <dbReference type="Proteomes" id="UP000261023"/>
    </source>
</evidence>
<dbReference type="Gene3D" id="1.10.287.1040">
    <property type="entry name" value="Exonuclease VII, small subunit"/>
    <property type="match status" value="1"/>
</dbReference>
<keyword evidence="3 6" id="KW-0540">Nuclease</keyword>
<comment type="subunit">
    <text evidence="6">Heterooligomer composed of large and small subunits.</text>
</comment>
<feature type="coiled-coil region" evidence="7">
    <location>
        <begin position="2"/>
        <end position="64"/>
    </location>
</feature>
<dbReference type="PANTHER" id="PTHR34137">
    <property type="entry name" value="EXODEOXYRIBONUCLEASE 7 SMALL SUBUNIT"/>
    <property type="match status" value="1"/>
</dbReference>
<dbReference type="Proteomes" id="UP000261257">
    <property type="component" value="Unassembled WGS sequence"/>
</dbReference>
<reference evidence="13 14" key="2">
    <citation type="submission" date="2018-08" db="EMBL/GenBank/DDBJ databases">
        <title>A genome reference for cultivated species of the human gut microbiota.</title>
        <authorList>
            <person name="Zou Y."/>
            <person name="Xue W."/>
            <person name="Luo G."/>
        </authorList>
    </citation>
    <scope>NUCLEOTIDE SEQUENCE [LARGE SCALE GENOMIC DNA]</scope>
    <source>
        <strain evidence="9 13">AF19-13AC</strain>
        <strain evidence="11 14">TF05-11AC</strain>
        <strain evidence="10 15">TM09-12</strain>
    </source>
</reference>